<evidence type="ECO:0008006" key="3">
    <source>
        <dbReference type="Google" id="ProtNLM"/>
    </source>
</evidence>
<evidence type="ECO:0000313" key="1">
    <source>
        <dbReference type="EMBL" id="MDT0622339.1"/>
    </source>
</evidence>
<dbReference type="Proteomes" id="UP001250662">
    <property type="component" value="Unassembled WGS sequence"/>
</dbReference>
<keyword evidence="2" id="KW-1185">Reference proteome</keyword>
<dbReference type="EMBL" id="JAVRHU010000003">
    <property type="protein sequence ID" value="MDT0622339.1"/>
    <property type="molecule type" value="Genomic_DNA"/>
</dbReference>
<accession>A0ABU3BJJ4</accession>
<dbReference type="PROSITE" id="PS51257">
    <property type="entry name" value="PROKAR_LIPOPROTEIN"/>
    <property type="match status" value="1"/>
</dbReference>
<dbReference type="RefSeq" id="WP_311388177.1">
    <property type="nucleotide sequence ID" value="NZ_JAVRHU010000003.1"/>
</dbReference>
<name>A0ABU3BJJ4_9FLAO</name>
<comment type="caution">
    <text evidence="1">The sequence shown here is derived from an EMBL/GenBank/DDBJ whole genome shotgun (WGS) entry which is preliminary data.</text>
</comment>
<evidence type="ECO:0000313" key="2">
    <source>
        <dbReference type="Proteomes" id="UP001250662"/>
    </source>
</evidence>
<reference evidence="1 2" key="1">
    <citation type="submission" date="2023-09" db="EMBL/GenBank/DDBJ databases">
        <authorList>
            <person name="Rey-Velasco X."/>
        </authorList>
    </citation>
    <scope>NUCLEOTIDE SEQUENCE [LARGE SCALE GENOMIC DNA]</scope>
    <source>
        <strain evidence="1 2">P007</strain>
    </source>
</reference>
<organism evidence="1 2">
    <name type="scientific">Croceitalea vernalis</name>
    <dbReference type="NCBI Taxonomy" id="3075599"/>
    <lineage>
        <taxon>Bacteria</taxon>
        <taxon>Pseudomonadati</taxon>
        <taxon>Bacteroidota</taxon>
        <taxon>Flavobacteriia</taxon>
        <taxon>Flavobacteriales</taxon>
        <taxon>Flavobacteriaceae</taxon>
        <taxon>Croceitalea</taxon>
    </lineage>
</organism>
<protein>
    <recommendedName>
        <fullName evidence="3">FAS1 domain-containing protein</fullName>
    </recommendedName>
</protein>
<gene>
    <name evidence="1" type="ORF">RM520_11940</name>
</gene>
<proteinExistence type="predicted"/>
<sequence length="182" mass="20385">MKKIVLSIGLCFTLIIISCTEKDTTFLITEDTIGPLNKSTDIKTLETIFNLDSIVRDSSNLNLGASTKKIKVFEKGGKPLLLLTPNLDTIQTIENVQILDDRYMSSNGITKASTFKDILANFEIKKVVTTINSVVIFPKESNLYFTIDKTELPSNLRYTKTAIEAVQIPDEAKIKYLMLGWD</sequence>